<name>A0A0F9DSF8_9ZZZZ</name>
<feature type="non-terminal residue" evidence="1">
    <location>
        <position position="1"/>
    </location>
</feature>
<organism evidence="1">
    <name type="scientific">marine sediment metagenome</name>
    <dbReference type="NCBI Taxonomy" id="412755"/>
    <lineage>
        <taxon>unclassified sequences</taxon>
        <taxon>metagenomes</taxon>
        <taxon>ecological metagenomes</taxon>
    </lineage>
</organism>
<protein>
    <submittedName>
        <fullName evidence="1">Uncharacterized protein</fullName>
    </submittedName>
</protein>
<comment type="caution">
    <text evidence="1">The sequence shown here is derived from an EMBL/GenBank/DDBJ whole genome shotgun (WGS) entry which is preliminary data.</text>
</comment>
<sequence length="186" mass="21880">QYKDEFRTAEMGGLQRFETYVVQQKPIRFVVVDNTREQWTKTGMEIISQIEATEFIQFYPTQGQMDRLSKYAWELEAKYTQSYHGTRGIPTRTARRVFRKAMILELANDYCSKIITDEILELAIDIDRVMIANLFWAMKYIDDPEESISKSEKKRRKVKRLITDGKTVTEACNEVELSRSTYYAGK</sequence>
<evidence type="ECO:0000313" key="1">
    <source>
        <dbReference type="EMBL" id="KKL14848.1"/>
    </source>
</evidence>
<reference evidence="1" key="1">
    <citation type="journal article" date="2015" name="Nature">
        <title>Complex archaea that bridge the gap between prokaryotes and eukaryotes.</title>
        <authorList>
            <person name="Spang A."/>
            <person name="Saw J.H."/>
            <person name="Jorgensen S.L."/>
            <person name="Zaremba-Niedzwiedzka K."/>
            <person name="Martijn J."/>
            <person name="Lind A.E."/>
            <person name="van Eijk R."/>
            <person name="Schleper C."/>
            <person name="Guy L."/>
            <person name="Ettema T.J."/>
        </authorList>
    </citation>
    <scope>NUCLEOTIDE SEQUENCE</scope>
</reference>
<proteinExistence type="predicted"/>
<accession>A0A0F9DSF8</accession>
<dbReference type="EMBL" id="LAZR01040295">
    <property type="protein sequence ID" value="KKL14848.1"/>
    <property type="molecule type" value="Genomic_DNA"/>
</dbReference>
<gene>
    <name evidence="1" type="ORF">LCGC14_2511560</name>
</gene>
<dbReference type="AlphaFoldDB" id="A0A0F9DSF8"/>